<dbReference type="InterPro" id="IPR051046">
    <property type="entry name" value="MurCDEF_CellWall_CoF430Synth"/>
</dbReference>
<evidence type="ECO:0000256" key="2">
    <source>
        <dbReference type="ARBA" id="ARBA00022741"/>
    </source>
</evidence>
<protein>
    <submittedName>
        <fullName evidence="4">UDP-N-acetylmuramate--L-alanine ligase</fullName>
        <ecNumber evidence="4">6.3.2.8</ecNumber>
    </submittedName>
</protein>
<dbReference type="InterPro" id="IPR036565">
    <property type="entry name" value="Mur-like_cat_sf"/>
</dbReference>
<dbReference type="GO" id="GO:0008763">
    <property type="term" value="F:UDP-N-acetylmuramate-L-alanine ligase activity"/>
    <property type="evidence" value="ECO:0007669"/>
    <property type="project" value="UniProtKB-EC"/>
</dbReference>
<evidence type="ECO:0000313" key="4">
    <source>
        <dbReference type="EMBL" id="KZX15008.1"/>
    </source>
</evidence>
<reference evidence="4 5" key="1">
    <citation type="submission" date="2016-04" db="EMBL/GenBank/DDBJ databases">
        <title>Genome sequence of Methanobrevibacter cuticularis DSM 11139.</title>
        <authorList>
            <person name="Poehlein A."/>
            <person name="Seedorf H."/>
            <person name="Daniel R."/>
        </authorList>
    </citation>
    <scope>NUCLEOTIDE SEQUENCE [LARGE SCALE GENOMIC DNA]</scope>
    <source>
        <strain evidence="4 5">DSM 11139</strain>
    </source>
</reference>
<dbReference type="SUPFAM" id="SSF53623">
    <property type="entry name" value="MurD-like peptide ligases, catalytic domain"/>
    <property type="match status" value="1"/>
</dbReference>
<dbReference type="NCBIfam" id="NF033197">
    <property type="entry name" value="F430_CfbE"/>
    <property type="match status" value="1"/>
</dbReference>
<dbReference type="Proteomes" id="UP000077275">
    <property type="component" value="Unassembled WGS sequence"/>
</dbReference>
<sequence>MDVLIIDLTHGGVKIAIELKKIGNFKHIFVYDIYNTLKNPDRNLLESYDIELVEDMELLNNCNNLLVINPIHSPFNITEELKNTDSTKKGNIKEISHHKAINLALDKWKVRVRNQNIPIVEVTGVKGKTSVVSMLKDILIKEDPLVLSSLGACLYKNEKKILLKKNISITPASTLETIKIAKKIANSDCSAINDFNDSYDWDNYILNYNSCLFESSLGVTGIGNIGILTNIVENYPIARNKSNAREAKKQVFNCDFVVAEAETIAKYYPKEYIEMNDKINIFSLSKETMINDNEDKYNYRKNDYNIDNYDIKNISNLVIDNIEYGLDKTNFDISYKNLKTIYGDVLNGSMKIETFAPGKHHVLNVLATITASLSLKIDKNIIKNSLLNFKGIIGRSSQKFLDGSRIIEEINPGINIKAIESSIEMIRDLNDYSIIIGGKYGITCEEIDDKKAAILLDDFIDKKDMNLILTDEVGKEIMKSMKNVVEYIQDPFEAQKIAIANNKDILFIYRSNYSQLNKR</sequence>
<organism evidence="4 5">
    <name type="scientific">Methanobrevibacter cuticularis</name>
    <dbReference type="NCBI Taxonomy" id="47311"/>
    <lineage>
        <taxon>Archaea</taxon>
        <taxon>Methanobacteriati</taxon>
        <taxon>Methanobacteriota</taxon>
        <taxon>Methanomada group</taxon>
        <taxon>Methanobacteria</taxon>
        <taxon>Methanobacteriales</taxon>
        <taxon>Methanobacteriaceae</taxon>
        <taxon>Methanobrevibacter</taxon>
    </lineage>
</organism>
<dbReference type="Gene3D" id="3.40.1190.10">
    <property type="entry name" value="Mur-like, catalytic domain"/>
    <property type="match status" value="1"/>
</dbReference>
<dbReference type="OrthoDB" id="52890at2157"/>
<dbReference type="PANTHER" id="PTHR43024">
    <property type="entry name" value="UDP-N-ACETYLMURAMOYL-TRIPEPTIDE--D-ALANYL-D-ALANINE LIGASE"/>
    <property type="match status" value="1"/>
</dbReference>
<keyword evidence="2" id="KW-0547">Nucleotide-binding</keyword>
<name>A0A166CYS2_9EURY</name>
<evidence type="ECO:0000313" key="5">
    <source>
        <dbReference type="Proteomes" id="UP000077275"/>
    </source>
</evidence>
<gene>
    <name evidence="4" type="primary">murC_2</name>
    <name evidence="4" type="ORF">MBCUT_18100</name>
</gene>
<dbReference type="EC" id="6.3.2.8" evidence="4"/>
<proteinExistence type="predicted"/>
<keyword evidence="1 4" id="KW-0436">Ligase</keyword>
<dbReference type="AlphaFoldDB" id="A0A166CYS2"/>
<evidence type="ECO:0000256" key="3">
    <source>
        <dbReference type="ARBA" id="ARBA00022840"/>
    </source>
</evidence>
<dbReference type="RefSeq" id="WP_067260342.1">
    <property type="nucleotide sequence ID" value="NZ_LWMW01000136.1"/>
</dbReference>
<dbReference type="PANTHER" id="PTHR43024:SF1">
    <property type="entry name" value="UDP-N-ACETYLMURAMOYL-TRIPEPTIDE--D-ALANYL-D-ALANINE LIGASE"/>
    <property type="match status" value="1"/>
</dbReference>
<comment type="caution">
    <text evidence="4">The sequence shown here is derived from an EMBL/GenBank/DDBJ whole genome shotgun (WGS) entry which is preliminary data.</text>
</comment>
<dbReference type="GO" id="GO:0005524">
    <property type="term" value="F:ATP binding"/>
    <property type="evidence" value="ECO:0007669"/>
    <property type="project" value="UniProtKB-KW"/>
</dbReference>
<dbReference type="PATRIC" id="fig|47311.3.peg.1967"/>
<evidence type="ECO:0000256" key="1">
    <source>
        <dbReference type="ARBA" id="ARBA00022598"/>
    </source>
</evidence>
<dbReference type="EMBL" id="LWMW01000136">
    <property type="protein sequence ID" value="KZX15008.1"/>
    <property type="molecule type" value="Genomic_DNA"/>
</dbReference>
<keyword evidence="5" id="KW-1185">Reference proteome</keyword>
<keyword evidence="3" id="KW-0067">ATP-binding</keyword>
<accession>A0A166CYS2</accession>
<dbReference type="STRING" id="47311.MBCUT_18100"/>